<evidence type="ECO:0000313" key="3">
    <source>
        <dbReference type="Proteomes" id="UP000466442"/>
    </source>
</evidence>
<sequence length="219" mass="23650">MNPCVPISIHNIAALVGKAYAVAFTPNNIMSGFRCTGIWPLNENIFSDDNFLGSDVSDQPLPGGPTVTPVPMGTPTADDAPPDLNQPSSEPQPSSSTDPSTTIISPEVVRPFPKGIRKNTGKGRKRGRTTHLTSTLELQALKAAKIDQEAKWKKPTKLTNTKKAKRVLFHGDIEDELLNLSDVQYPSASEYDFTVMSDDDVLEDSRPLGVGDFCVGKVA</sequence>
<feature type="region of interest" description="Disordered" evidence="1">
    <location>
        <begin position="53"/>
        <end position="128"/>
    </location>
</feature>
<feature type="compositionally biased region" description="Low complexity" evidence="1">
    <location>
        <begin position="60"/>
        <end position="76"/>
    </location>
</feature>
<comment type="caution">
    <text evidence="2">The sequence shown here is derived from an EMBL/GenBank/DDBJ whole genome shotgun (WGS) entry which is preliminary data.</text>
</comment>
<feature type="compositionally biased region" description="Low complexity" evidence="1">
    <location>
        <begin position="86"/>
        <end position="107"/>
    </location>
</feature>
<name>A0A8S9Y538_APOLU</name>
<evidence type="ECO:0000256" key="1">
    <source>
        <dbReference type="SAM" id="MobiDB-lite"/>
    </source>
</evidence>
<proteinExistence type="predicted"/>
<dbReference type="AlphaFoldDB" id="A0A8S9Y538"/>
<dbReference type="OrthoDB" id="10071617at2759"/>
<organism evidence="2 3">
    <name type="scientific">Apolygus lucorum</name>
    <name type="common">Small green plant bug</name>
    <name type="synonym">Lygocoris lucorum</name>
    <dbReference type="NCBI Taxonomy" id="248454"/>
    <lineage>
        <taxon>Eukaryota</taxon>
        <taxon>Metazoa</taxon>
        <taxon>Ecdysozoa</taxon>
        <taxon>Arthropoda</taxon>
        <taxon>Hexapoda</taxon>
        <taxon>Insecta</taxon>
        <taxon>Pterygota</taxon>
        <taxon>Neoptera</taxon>
        <taxon>Paraneoptera</taxon>
        <taxon>Hemiptera</taxon>
        <taxon>Heteroptera</taxon>
        <taxon>Panheteroptera</taxon>
        <taxon>Cimicomorpha</taxon>
        <taxon>Miridae</taxon>
        <taxon>Mirini</taxon>
        <taxon>Apolygus</taxon>
    </lineage>
</organism>
<accession>A0A8S9Y538</accession>
<evidence type="ECO:0000313" key="2">
    <source>
        <dbReference type="EMBL" id="KAF6216283.1"/>
    </source>
</evidence>
<dbReference type="Proteomes" id="UP000466442">
    <property type="component" value="Linkage Group LG1"/>
</dbReference>
<reference evidence="2" key="1">
    <citation type="journal article" date="2021" name="Mol. Ecol. Resour.">
        <title>Apolygus lucorum genome provides insights into omnivorousness and mesophyll feeding.</title>
        <authorList>
            <person name="Liu Y."/>
            <person name="Liu H."/>
            <person name="Wang H."/>
            <person name="Huang T."/>
            <person name="Liu B."/>
            <person name="Yang B."/>
            <person name="Yin L."/>
            <person name="Li B."/>
            <person name="Zhang Y."/>
            <person name="Zhang S."/>
            <person name="Jiang F."/>
            <person name="Zhang X."/>
            <person name="Ren Y."/>
            <person name="Wang B."/>
            <person name="Wang S."/>
            <person name="Lu Y."/>
            <person name="Wu K."/>
            <person name="Fan W."/>
            <person name="Wang G."/>
        </authorList>
    </citation>
    <scope>NUCLEOTIDE SEQUENCE</scope>
    <source>
        <strain evidence="2">12Hb</strain>
    </source>
</reference>
<gene>
    <name evidence="2" type="ORF">GE061_000623</name>
</gene>
<protein>
    <submittedName>
        <fullName evidence="2">Uncharacterized protein</fullName>
    </submittedName>
</protein>
<feature type="compositionally biased region" description="Basic residues" evidence="1">
    <location>
        <begin position="115"/>
        <end position="128"/>
    </location>
</feature>
<keyword evidence="3" id="KW-1185">Reference proteome</keyword>
<dbReference type="EMBL" id="WIXP02000001">
    <property type="protein sequence ID" value="KAF6216283.1"/>
    <property type="molecule type" value="Genomic_DNA"/>
</dbReference>